<evidence type="ECO:0008006" key="3">
    <source>
        <dbReference type="Google" id="ProtNLM"/>
    </source>
</evidence>
<proteinExistence type="predicted"/>
<evidence type="ECO:0000313" key="2">
    <source>
        <dbReference type="Proteomes" id="UP001274830"/>
    </source>
</evidence>
<organism evidence="1 2">
    <name type="scientific">Recurvomyces mirabilis</name>
    <dbReference type="NCBI Taxonomy" id="574656"/>
    <lineage>
        <taxon>Eukaryota</taxon>
        <taxon>Fungi</taxon>
        <taxon>Dikarya</taxon>
        <taxon>Ascomycota</taxon>
        <taxon>Pezizomycotina</taxon>
        <taxon>Dothideomycetes</taxon>
        <taxon>Dothideomycetidae</taxon>
        <taxon>Mycosphaerellales</taxon>
        <taxon>Teratosphaeriaceae</taxon>
        <taxon>Recurvomyces</taxon>
    </lineage>
</organism>
<sequence length="249" mass="27638">MSQPKTWFVVGASRGIGFEFVKQALERGDRAFATVRNPEAKHEASYWTKNTNVKPEQCMTLACDVLSEKSIDDCIRALSDTGCSRIDHAIINAGVLKYPNRATEISYDDFAFHLHSNTIGPVICAQRLLQTKVSIGSITFISSDSASGTQFNSYEDGFGAYGASKAALNQMARHMAEELKRKSKPTTILMLHPGEVNTDMATNIELPWEIEAEQLSPEDSVRACVNTIESKGPQDTGSFWTWDNRTHPW</sequence>
<dbReference type="PANTHER" id="PTHR45458">
    <property type="entry name" value="SHORT-CHAIN DEHYDROGENASE/REDUCTASE SDR"/>
    <property type="match status" value="1"/>
</dbReference>
<evidence type="ECO:0000313" key="1">
    <source>
        <dbReference type="EMBL" id="KAK3669424.1"/>
    </source>
</evidence>
<dbReference type="AlphaFoldDB" id="A0AAE0TMR9"/>
<dbReference type="SUPFAM" id="SSF51735">
    <property type="entry name" value="NAD(P)-binding Rossmann-fold domains"/>
    <property type="match status" value="1"/>
</dbReference>
<dbReference type="Gene3D" id="3.40.50.720">
    <property type="entry name" value="NAD(P)-binding Rossmann-like Domain"/>
    <property type="match status" value="1"/>
</dbReference>
<dbReference type="InterPro" id="IPR036291">
    <property type="entry name" value="NAD(P)-bd_dom_sf"/>
</dbReference>
<keyword evidence="2" id="KW-1185">Reference proteome</keyword>
<dbReference type="PANTHER" id="PTHR45458:SF1">
    <property type="entry name" value="SHORT CHAIN DEHYDROGENASE"/>
    <property type="match status" value="1"/>
</dbReference>
<reference evidence="1" key="1">
    <citation type="submission" date="2023-07" db="EMBL/GenBank/DDBJ databases">
        <title>Black Yeasts Isolated from many extreme environments.</title>
        <authorList>
            <person name="Coleine C."/>
            <person name="Stajich J.E."/>
            <person name="Selbmann L."/>
        </authorList>
    </citation>
    <scope>NUCLEOTIDE SEQUENCE</scope>
    <source>
        <strain evidence="1">CCFEE 5485</strain>
    </source>
</reference>
<dbReference type="Pfam" id="PF00106">
    <property type="entry name" value="adh_short"/>
    <property type="match status" value="1"/>
</dbReference>
<dbReference type="EMBL" id="JAUTXT010000085">
    <property type="protein sequence ID" value="KAK3669424.1"/>
    <property type="molecule type" value="Genomic_DNA"/>
</dbReference>
<comment type="caution">
    <text evidence="1">The sequence shown here is derived from an EMBL/GenBank/DDBJ whole genome shotgun (WGS) entry which is preliminary data.</text>
</comment>
<dbReference type="GO" id="GO:0016616">
    <property type="term" value="F:oxidoreductase activity, acting on the CH-OH group of donors, NAD or NADP as acceptor"/>
    <property type="evidence" value="ECO:0007669"/>
    <property type="project" value="TreeGrafter"/>
</dbReference>
<accession>A0AAE0TMR9</accession>
<gene>
    <name evidence="1" type="ORF">LTR78_010684</name>
</gene>
<dbReference type="Proteomes" id="UP001274830">
    <property type="component" value="Unassembled WGS sequence"/>
</dbReference>
<dbReference type="PRINTS" id="PR00081">
    <property type="entry name" value="GDHRDH"/>
</dbReference>
<dbReference type="InterPro" id="IPR002347">
    <property type="entry name" value="SDR_fam"/>
</dbReference>
<protein>
    <recommendedName>
        <fullName evidence="3">Oxidoreductase</fullName>
    </recommendedName>
</protein>
<name>A0AAE0TMR9_9PEZI</name>
<dbReference type="InterPro" id="IPR052184">
    <property type="entry name" value="SDR_enzymes"/>
</dbReference>